<protein>
    <submittedName>
        <fullName evidence="3">Uncharacterized protein</fullName>
    </submittedName>
</protein>
<feature type="region of interest" description="Disordered" evidence="2">
    <location>
        <begin position="374"/>
        <end position="394"/>
    </location>
</feature>
<feature type="compositionally biased region" description="Low complexity" evidence="2">
    <location>
        <begin position="449"/>
        <end position="458"/>
    </location>
</feature>
<evidence type="ECO:0000313" key="3">
    <source>
        <dbReference type="EMBL" id="GBG30302.1"/>
    </source>
</evidence>
<evidence type="ECO:0000313" key="4">
    <source>
        <dbReference type="Proteomes" id="UP000241890"/>
    </source>
</evidence>
<feature type="coiled-coil region" evidence="1">
    <location>
        <begin position="218"/>
        <end position="364"/>
    </location>
</feature>
<dbReference type="Proteomes" id="UP000241890">
    <property type="component" value="Unassembled WGS sequence"/>
</dbReference>
<accession>A0A2R5GHE0</accession>
<keyword evidence="1" id="KW-0175">Coiled coil</keyword>
<feature type="region of interest" description="Disordered" evidence="2">
    <location>
        <begin position="172"/>
        <end position="203"/>
    </location>
</feature>
<dbReference type="EMBL" id="BEYU01000074">
    <property type="protein sequence ID" value="GBG30302.1"/>
    <property type="molecule type" value="Genomic_DNA"/>
</dbReference>
<feature type="coiled-coil region" evidence="1">
    <location>
        <begin position="44"/>
        <end position="118"/>
    </location>
</feature>
<organism evidence="3 4">
    <name type="scientific">Hondaea fermentalgiana</name>
    <dbReference type="NCBI Taxonomy" id="2315210"/>
    <lineage>
        <taxon>Eukaryota</taxon>
        <taxon>Sar</taxon>
        <taxon>Stramenopiles</taxon>
        <taxon>Bigyra</taxon>
        <taxon>Labyrinthulomycetes</taxon>
        <taxon>Thraustochytrida</taxon>
        <taxon>Thraustochytriidae</taxon>
        <taxon>Hondaea</taxon>
    </lineage>
</organism>
<name>A0A2R5GHE0_9STRA</name>
<comment type="caution">
    <text evidence="3">The sequence shown here is derived from an EMBL/GenBank/DDBJ whole genome shotgun (WGS) entry which is preliminary data.</text>
</comment>
<feature type="region of interest" description="Disordered" evidence="2">
    <location>
        <begin position="426"/>
        <end position="458"/>
    </location>
</feature>
<gene>
    <name evidence="3" type="ORF">FCC1311_065212</name>
</gene>
<sequence>MDRAEEEMPRHMDQHAKRESKDAHDVYLDLIRGATGLSSERYGIEREEDTRAALKERDKKLVDKMTVFFREELRHQVRVLERHAKVSKDRMDQLASRNETLEAKLKRREDALDEERRRHLQQLLLVKELHFGTLASAREVIDLNQIRQKASQQMNASIVEAARSVLARNGIHVEGTGQSGEPQTDPEDGEMHATAADKANSRSSMDPAAALLEEDYTRQKLQQALEKNERLSAELQTRKEFVRNLQQDRDKLKQQHDATVSRLQNELSKLRGEIEVAQKKEEQAAKLAEALAEAQNHILAQNEQVAKYQDDLRGAQRSNAKLEKDLAGAKELNEKLNQQLIEAMQQARSNMEAVERQKLDFEAREQEWMAKVIRGKEEEEKNRHHGGDHAADFSRDITEHMQEMRERKGASPSDEERVEMSMLAKPAEPILQEGNEDGQGETSARGHDSSTSSKWSALLAKSAESTGLVSRIRELKRSEVARLSEKRQTEGARAAMLEVSVRRLRHDLAASRLVLEAIRNEADNAQESSPLSHANIVRDLLAVEYDFMSAGEARRGADDPGERAQNLLSLGLDLLSRECATDTALGDVVSDHVRVLMNTSASGLHASIASRCEAGHVDMAPEQVQVIAALNRLAVAAQGWRELRRRRVSARWRLLSVLLSKTQLHAKREHLLAIASARHPLANACLHLEQSETARGSKLEQLLMRFAQQKVILRRVMVQLSAQVATDAGMCKVVADEPLLDVLARKAEPPDEVLIREAREDIAHAVLKRAVKERARTS</sequence>
<keyword evidence="4" id="KW-1185">Reference proteome</keyword>
<reference evidence="3 4" key="1">
    <citation type="submission" date="2017-12" db="EMBL/GenBank/DDBJ databases">
        <title>Sequencing, de novo assembly and annotation of complete genome of a new Thraustochytrid species, strain FCC1311.</title>
        <authorList>
            <person name="Sedici K."/>
            <person name="Godart F."/>
            <person name="Aiese Cigliano R."/>
            <person name="Sanseverino W."/>
            <person name="Barakat M."/>
            <person name="Ortet P."/>
            <person name="Marechal E."/>
            <person name="Cagnac O."/>
            <person name="Amato A."/>
        </authorList>
    </citation>
    <scope>NUCLEOTIDE SEQUENCE [LARGE SCALE GENOMIC DNA]</scope>
</reference>
<proteinExistence type="predicted"/>
<feature type="region of interest" description="Disordered" evidence="2">
    <location>
        <begin position="1"/>
        <end position="21"/>
    </location>
</feature>
<evidence type="ECO:0000256" key="1">
    <source>
        <dbReference type="SAM" id="Coils"/>
    </source>
</evidence>
<dbReference type="AlphaFoldDB" id="A0A2R5GHE0"/>
<evidence type="ECO:0000256" key="2">
    <source>
        <dbReference type="SAM" id="MobiDB-lite"/>
    </source>
</evidence>
<dbReference type="InParanoid" id="A0A2R5GHE0"/>